<gene>
    <name evidence="1" type="ORF">SAMN02745941_00356</name>
</gene>
<dbReference type="EMBL" id="FQXU01000003">
    <property type="protein sequence ID" value="SHH55888.1"/>
    <property type="molecule type" value="Genomic_DNA"/>
</dbReference>
<proteinExistence type="predicted"/>
<evidence type="ECO:0000313" key="2">
    <source>
        <dbReference type="Proteomes" id="UP000184241"/>
    </source>
</evidence>
<name>A0A1M5TYX8_9CLOT</name>
<organism evidence="1 2">
    <name type="scientific">Clostridium intestinale DSM 6191</name>
    <dbReference type="NCBI Taxonomy" id="1121320"/>
    <lineage>
        <taxon>Bacteria</taxon>
        <taxon>Bacillati</taxon>
        <taxon>Bacillota</taxon>
        <taxon>Clostridia</taxon>
        <taxon>Eubacteriales</taxon>
        <taxon>Clostridiaceae</taxon>
        <taxon>Clostridium</taxon>
    </lineage>
</organism>
<dbReference type="Proteomes" id="UP000184241">
    <property type="component" value="Unassembled WGS sequence"/>
</dbReference>
<accession>A0A1M5TYX8</accession>
<dbReference type="AlphaFoldDB" id="A0A1M5TYX8"/>
<evidence type="ECO:0000313" key="1">
    <source>
        <dbReference type="EMBL" id="SHH55888.1"/>
    </source>
</evidence>
<reference evidence="1 2" key="1">
    <citation type="submission" date="2016-11" db="EMBL/GenBank/DDBJ databases">
        <authorList>
            <person name="Jaros S."/>
            <person name="Januszkiewicz K."/>
            <person name="Wedrychowicz H."/>
        </authorList>
    </citation>
    <scope>NUCLEOTIDE SEQUENCE [LARGE SCALE GENOMIC DNA]</scope>
    <source>
        <strain evidence="1 2">DSM 6191</strain>
    </source>
</reference>
<sequence>MKVMVKFVDVIAWFNENGTPCPIRFRISNENETKQVINVDRVMFVEKEILAGNPMLVFRCQSLINKIEKVYELKFEINTCKWMLWKM</sequence>
<protein>
    <submittedName>
        <fullName evidence="1">Uncharacterized protein</fullName>
    </submittedName>
</protein>